<evidence type="ECO:0000259" key="2">
    <source>
        <dbReference type="PROSITE" id="PS50937"/>
    </source>
</evidence>
<keyword evidence="1" id="KW-0238">DNA-binding</keyword>
<dbReference type="PANTHER" id="PTHR30204">
    <property type="entry name" value="REDOX-CYCLING DRUG-SENSING TRANSCRIPTIONAL ACTIVATOR SOXR"/>
    <property type="match status" value="1"/>
</dbReference>
<dbReference type="eggNOG" id="COG0789">
    <property type="taxonomic scope" value="Bacteria"/>
</dbReference>
<name>A4X3N7_SALTO</name>
<dbReference type="InterPro" id="IPR000551">
    <property type="entry name" value="MerR-type_HTH_dom"/>
</dbReference>
<dbReference type="EMBL" id="CP000667">
    <property type="protein sequence ID" value="ABP53487.1"/>
    <property type="molecule type" value="Genomic_DNA"/>
</dbReference>
<dbReference type="InterPro" id="IPR047057">
    <property type="entry name" value="MerR_fam"/>
</dbReference>
<dbReference type="GO" id="GO:0003677">
    <property type="term" value="F:DNA binding"/>
    <property type="evidence" value="ECO:0007669"/>
    <property type="project" value="UniProtKB-KW"/>
</dbReference>
<dbReference type="AlphaFoldDB" id="A4X3N7"/>
<dbReference type="GO" id="GO:0032259">
    <property type="term" value="P:methylation"/>
    <property type="evidence" value="ECO:0007669"/>
    <property type="project" value="UniProtKB-KW"/>
</dbReference>
<accession>A4X3N7</accession>
<evidence type="ECO:0000313" key="3">
    <source>
        <dbReference type="EMBL" id="ABP53487.1"/>
    </source>
</evidence>
<dbReference type="Pfam" id="PF13411">
    <property type="entry name" value="MerR_1"/>
    <property type="match status" value="1"/>
</dbReference>
<dbReference type="SMART" id="SM00422">
    <property type="entry name" value="HTH_MERR"/>
    <property type="match status" value="1"/>
</dbReference>
<dbReference type="HOGENOM" id="CLU_764876_0_0_11"/>
<dbReference type="SUPFAM" id="SSF53335">
    <property type="entry name" value="S-adenosyl-L-methionine-dependent methyltransferases"/>
    <property type="match status" value="1"/>
</dbReference>
<dbReference type="GO" id="GO:0008757">
    <property type="term" value="F:S-adenosylmethionine-dependent methyltransferase activity"/>
    <property type="evidence" value="ECO:0007669"/>
    <property type="project" value="InterPro"/>
</dbReference>
<dbReference type="Gene3D" id="1.10.1660.10">
    <property type="match status" value="1"/>
</dbReference>
<dbReference type="InterPro" id="IPR009061">
    <property type="entry name" value="DNA-bd_dom_put_sf"/>
</dbReference>
<keyword evidence="3" id="KW-0489">Methyltransferase</keyword>
<organism evidence="3 4">
    <name type="scientific">Salinispora tropica (strain ATCC BAA-916 / DSM 44818 / JCM 13857 / NBRC 105044 / CNB-440)</name>
    <dbReference type="NCBI Taxonomy" id="369723"/>
    <lineage>
        <taxon>Bacteria</taxon>
        <taxon>Bacillati</taxon>
        <taxon>Actinomycetota</taxon>
        <taxon>Actinomycetes</taxon>
        <taxon>Micromonosporales</taxon>
        <taxon>Micromonosporaceae</taxon>
        <taxon>Salinispora</taxon>
    </lineage>
</organism>
<dbReference type="InterPro" id="IPR013216">
    <property type="entry name" value="Methyltransf_11"/>
</dbReference>
<dbReference type="eggNOG" id="COG0500">
    <property type="taxonomic scope" value="Bacteria"/>
</dbReference>
<dbReference type="Pfam" id="PF08241">
    <property type="entry name" value="Methyltransf_11"/>
    <property type="match status" value="1"/>
</dbReference>
<dbReference type="PROSITE" id="PS00552">
    <property type="entry name" value="HTH_MERR_1"/>
    <property type="match status" value="1"/>
</dbReference>
<dbReference type="InterPro" id="IPR029063">
    <property type="entry name" value="SAM-dependent_MTases_sf"/>
</dbReference>
<dbReference type="KEGG" id="stp:Strop_1012"/>
<feature type="domain" description="HTH merR-type" evidence="2">
    <location>
        <begin position="62"/>
        <end position="131"/>
    </location>
</feature>
<reference evidence="4" key="1">
    <citation type="journal article" date="2007" name="Proc. Natl. Acad. Sci. U.S.A.">
        <title>Genome sequencing reveals complex secondary metabolome in the marine actinomycete Salinispora tropica.</title>
        <authorList>
            <person name="Udwary D.W."/>
            <person name="Zeigler L."/>
            <person name="Asolkar R.N."/>
            <person name="Singan V."/>
            <person name="Lapidus A."/>
            <person name="Fenical W."/>
            <person name="Jensen P.R."/>
            <person name="Moore B.S."/>
        </authorList>
    </citation>
    <scope>NUCLEOTIDE SEQUENCE [LARGE SCALE GENOMIC DNA]</scope>
    <source>
        <strain evidence="4">ATCC BAA-916 / DSM 44818 / CNB-440</strain>
    </source>
</reference>
<dbReference type="Gene3D" id="3.40.50.150">
    <property type="entry name" value="Vaccinia Virus protein VP39"/>
    <property type="match status" value="1"/>
</dbReference>
<dbReference type="CDD" id="cd01106">
    <property type="entry name" value="HTH_TipAL-Mta"/>
    <property type="match status" value="1"/>
</dbReference>
<dbReference type="PROSITE" id="PS50937">
    <property type="entry name" value="HTH_MERR_2"/>
    <property type="match status" value="1"/>
</dbReference>
<sequence>MTPQSSLISLEGSQWGATGVGLQPRPVAHHPWRDRIAAVPSGHLVLAPHVAACHIVDVVEDHLTVGQAAGLAGVTVRALHHYDEIGLLRPSTRTVAGHRAYSAGDVERLREVLAYRRLGFGLREIADLVNDPTTDAVAHLRRLRGLLLDQRDRAAATVTAIDRELEARAMGVRTTPAEQLKVFGAQLYDTIGSAYPTTRRTEPRIAARIWDALGDARTVLNVGAGTGSYEPHDREVTAVEPSGVMRAQRPVGAAPCVAAAAESLPFEDQSFDAAMAVSTVHHWRDPVAGLREMRRVARRVVVFTYDAEDTGWGQRFWLTRDYLPEFAELLVNWPSLADLTHAIGGRAEPVLVPWDCVDGFFEAHWRRPAAYLDEHVRRAVSVWTRVGAQAEQRAVRSLREDLSSGRWAERNRDLVALDTAELGLRLLVA</sequence>
<evidence type="ECO:0000256" key="1">
    <source>
        <dbReference type="ARBA" id="ARBA00023125"/>
    </source>
</evidence>
<proteinExistence type="predicted"/>
<evidence type="ECO:0000313" key="4">
    <source>
        <dbReference type="Proteomes" id="UP000000235"/>
    </source>
</evidence>
<keyword evidence="3" id="KW-0808">Transferase</keyword>
<gene>
    <name evidence="3" type="ordered locus">Strop_1012</name>
</gene>
<dbReference type="PANTHER" id="PTHR30204:SF93">
    <property type="entry name" value="HTH MERR-TYPE DOMAIN-CONTAINING PROTEIN"/>
    <property type="match status" value="1"/>
</dbReference>
<dbReference type="PRINTS" id="PR00040">
    <property type="entry name" value="HTHMERR"/>
</dbReference>
<keyword evidence="4" id="KW-1185">Reference proteome</keyword>
<protein>
    <submittedName>
        <fullName evidence="3">Methyltransferase type 11</fullName>
    </submittedName>
</protein>
<dbReference type="STRING" id="369723.Strop_1012"/>
<dbReference type="Proteomes" id="UP000000235">
    <property type="component" value="Chromosome"/>
</dbReference>
<dbReference type="GO" id="GO:0003700">
    <property type="term" value="F:DNA-binding transcription factor activity"/>
    <property type="evidence" value="ECO:0007669"/>
    <property type="project" value="InterPro"/>
</dbReference>
<dbReference type="SUPFAM" id="SSF46955">
    <property type="entry name" value="Putative DNA-binding domain"/>
    <property type="match status" value="1"/>
</dbReference>